<dbReference type="AlphaFoldDB" id="A0A3A1TZV7"/>
<dbReference type="Gene3D" id="3.40.50.1580">
    <property type="entry name" value="Nucleoside phosphorylase domain"/>
    <property type="match status" value="1"/>
</dbReference>
<evidence type="ECO:0000256" key="6">
    <source>
        <dbReference type="ARBA" id="ARBA00048556"/>
    </source>
</evidence>
<feature type="binding site" evidence="8">
    <location>
        <position position="215"/>
    </location>
    <ligand>
        <name>phosphate</name>
        <dbReference type="ChEBI" id="CHEBI:43474"/>
    </ligand>
</feature>
<dbReference type="OrthoDB" id="1523230at2"/>
<sequence length="280" mass="29386">MVTAPSLDDPATPPTAVAQLAAAEIARRTGVERHEIALTLGSGWGRAAERLGETVARIPAEEVPGFTASGIPGHSGVLTSIRLENGLHALVIGARTHFYEGKGVRRVVHSVRTAAEAGAKVMVLTNGAGGIDPSWEPGTPVLISDHINLTAASPLEGATFIDVTDLYASRLRDLAREVEPSLAEGVYVQFRGPQFETPAEVRMARTIGGTIVGMSTALEAVAAREAGVEVFGISLITNLAAGISDSPLNHEEVLEAGRNAEDRLADLLSRIVRRIAQDLA</sequence>
<dbReference type="EC" id="2.4.2.1" evidence="7"/>
<organism evidence="10 11">
    <name type="scientific">Amnibacterium setariae</name>
    <dbReference type="NCBI Taxonomy" id="2306585"/>
    <lineage>
        <taxon>Bacteria</taxon>
        <taxon>Bacillati</taxon>
        <taxon>Actinomycetota</taxon>
        <taxon>Actinomycetes</taxon>
        <taxon>Micrococcales</taxon>
        <taxon>Microbacteriaceae</taxon>
        <taxon>Amnibacterium</taxon>
    </lineage>
</organism>
<feature type="binding site" evidence="8">
    <location>
        <position position="196"/>
    </location>
    <ligand>
        <name>a purine D-ribonucleoside</name>
        <dbReference type="ChEBI" id="CHEBI:142355"/>
    </ligand>
</feature>
<dbReference type="Proteomes" id="UP000265742">
    <property type="component" value="Unassembled WGS sequence"/>
</dbReference>
<comment type="function">
    <text evidence="1">The purine nucleoside phosphorylases catalyze the phosphorolytic breakdown of the N-glycosidic bond in the beta-(deoxy)ribonucleoside molecules, with the formation of the corresponding free purine bases and pentose-1-phosphate. Cleaves guanosine, inosine, 2'-deoxyguanosine and 2'-deoxyinosine.</text>
</comment>
<name>A0A3A1TZV7_9MICO</name>
<dbReference type="GO" id="GO:0004731">
    <property type="term" value="F:purine-nucleoside phosphorylase activity"/>
    <property type="evidence" value="ECO:0007669"/>
    <property type="project" value="UniProtKB-EC"/>
</dbReference>
<evidence type="ECO:0000259" key="9">
    <source>
        <dbReference type="Pfam" id="PF01048"/>
    </source>
</evidence>
<evidence type="ECO:0000256" key="8">
    <source>
        <dbReference type="PIRSR" id="PIRSR000477-2"/>
    </source>
</evidence>
<evidence type="ECO:0000256" key="4">
    <source>
        <dbReference type="ARBA" id="ARBA00022676"/>
    </source>
</evidence>
<dbReference type="Pfam" id="PF01048">
    <property type="entry name" value="PNP_UDP_1"/>
    <property type="match status" value="1"/>
</dbReference>
<dbReference type="UniPathway" id="UPA00606"/>
<dbReference type="InterPro" id="IPR000845">
    <property type="entry name" value="Nucleoside_phosphorylase_d"/>
</dbReference>
<feature type="binding site" evidence="8">
    <location>
        <position position="238"/>
    </location>
    <ligand>
        <name>a purine D-ribonucleoside</name>
        <dbReference type="ChEBI" id="CHEBI:142355"/>
    </ligand>
</feature>
<feature type="binding site" evidence="8">
    <location>
        <position position="42"/>
    </location>
    <ligand>
        <name>phosphate</name>
        <dbReference type="ChEBI" id="CHEBI:43474"/>
    </ligand>
</feature>
<evidence type="ECO:0000256" key="2">
    <source>
        <dbReference type="ARBA" id="ARBA00005058"/>
    </source>
</evidence>
<dbReference type="InterPro" id="IPR011268">
    <property type="entry name" value="Purine_phosphorylase"/>
</dbReference>
<feature type="binding site" evidence="8">
    <location>
        <begin position="95"/>
        <end position="97"/>
    </location>
    <ligand>
        <name>phosphate</name>
        <dbReference type="ChEBI" id="CHEBI:43474"/>
    </ligand>
</feature>
<dbReference type="PANTHER" id="PTHR11904:SF9">
    <property type="entry name" value="PURINE NUCLEOSIDE PHOSPHORYLASE-RELATED"/>
    <property type="match status" value="1"/>
</dbReference>
<evidence type="ECO:0000256" key="1">
    <source>
        <dbReference type="ARBA" id="ARBA00002678"/>
    </source>
</evidence>
<evidence type="ECO:0000313" key="11">
    <source>
        <dbReference type="Proteomes" id="UP000265742"/>
    </source>
</evidence>
<gene>
    <name evidence="10" type="ORF">D1781_16690</name>
</gene>
<keyword evidence="11" id="KW-1185">Reference proteome</keyword>
<dbReference type="InterPro" id="IPR035994">
    <property type="entry name" value="Nucleoside_phosphorylase_sf"/>
</dbReference>
<comment type="catalytic activity">
    <reaction evidence="6">
        <text>a purine 2'-deoxy-D-ribonucleoside + phosphate = a purine nucleobase + 2-deoxy-alpha-D-ribose 1-phosphate</text>
        <dbReference type="Rhea" id="RHEA:36431"/>
        <dbReference type="ChEBI" id="CHEBI:26386"/>
        <dbReference type="ChEBI" id="CHEBI:43474"/>
        <dbReference type="ChEBI" id="CHEBI:57259"/>
        <dbReference type="ChEBI" id="CHEBI:142361"/>
        <dbReference type="EC" id="2.4.2.1"/>
    </reaction>
</comment>
<reference evidence="11" key="1">
    <citation type="submission" date="2018-09" db="EMBL/GenBank/DDBJ databases">
        <authorList>
            <person name="Kim I."/>
        </authorList>
    </citation>
    <scope>NUCLEOTIDE SEQUENCE [LARGE SCALE GENOMIC DNA]</scope>
    <source>
        <strain evidence="11">DD4a</strain>
    </source>
</reference>
<proteinExistence type="inferred from homology"/>
<dbReference type="GO" id="GO:0009116">
    <property type="term" value="P:nucleoside metabolic process"/>
    <property type="evidence" value="ECO:0007669"/>
    <property type="project" value="InterPro"/>
</dbReference>
<dbReference type="CDD" id="cd09009">
    <property type="entry name" value="PNP-EcPNPII_like"/>
    <property type="match status" value="1"/>
</dbReference>
<dbReference type="PANTHER" id="PTHR11904">
    <property type="entry name" value="METHYLTHIOADENOSINE/PURINE NUCLEOSIDE PHOSPHORYLASE"/>
    <property type="match status" value="1"/>
</dbReference>
<dbReference type="EMBL" id="QXTG01000003">
    <property type="protein sequence ID" value="RIX26560.1"/>
    <property type="molecule type" value="Genomic_DNA"/>
</dbReference>
<evidence type="ECO:0000313" key="10">
    <source>
        <dbReference type="EMBL" id="RIX26560.1"/>
    </source>
</evidence>
<feature type="binding site" evidence="8">
    <location>
        <position position="74"/>
    </location>
    <ligand>
        <name>phosphate</name>
        <dbReference type="ChEBI" id="CHEBI:43474"/>
    </ligand>
</feature>
<comment type="similarity">
    <text evidence="3 7">Belongs to the PNP/MTAP phosphorylase family.</text>
</comment>
<comment type="pathway">
    <text evidence="2 7">Purine metabolism; purine nucleoside salvage.</text>
</comment>
<dbReference type="SUPFAM" id="SSF53167">
    <property type="entry name" value="Purine and uridine phosphorylases"/>
    <property type="match status" value="1"/>
</dbReference>
<comment type="caution">
    <text evidence="10">The sequence shown here is derived from an EMBL/GenBank/DDBJ whole genome shotgun (WGS) entry which is preliminary data.</text>
</comment>
<feature type="domain" description="Nucleoside phosphorylase" evidence="9">
    <location>
        <begin position="36"/>
        <end position="273"/>
    </location>
</feature>
<dbReference type="NCBIfam" id="TIGR01697">
    <property type="entry name" value="PNPH-PUNA-XAPA"/>
    <property type="match status" value="1"/>
</dbReference>
<protein>
    <recommendedName>
        <fullName evidence="7">Purine nucleoside phosphorylase</fullName>
        <ecNumber evidence="7">2.4.2.1</ecNumber>
    </recommendedName>
    <alternativeName>
        <fullName evidence="7">Inosine-guanosine phosphorylase</fullName>
    </alternativeName>
</protein>
<dbReference type="PIRSF" id="PIRSF000477">
    <property type="entry name" value="PurNPase"/>
    <property type="match status" value="1"/>
</dbReference>
<keyword evidence="4 7" id="KW-0328">Glycosyltransferase</keyword>
<evidence type="ECO:0000256" key="5">
    <source>
        <dbReference type="ARBA" id="ARBA00022679"/>
    </source>
</evidence>
<dbReference type="NCBIfam" id="NF006054">
    <property type="entry name" value="PRK08202.1"/>
    <property type="match status" value="1"/>
</dbReference>
<evidence type="ECO:0000256" key="3">
    <source>
        <dbReference type="ARBA" id="ARBA00006751"/>
    </source>
</evidence>
<accession>A0A3A1TZV7</accession>
<dbReference type="GO" id="GO:0005737">
    <property type="term" value="C:cytoplasm"/>
    <property type="evidence" value="ECO:0007669"/>
    <property type="project" value="TreeGrafter"/>
</dbReference>
<evidence type="ECO:0000256" key="7">
    <source>
        <dbReference type="PIRNR" id="PIRNR000477"/>
    </source>
</evidence>
<keyword evidence="5 7" id="KW-0808">Transferase</keyword>
<feature type="binding site" evidence="8">
    <location>
        <position position="127"/>
    </location>
    <ligand>
        <name>phosphate</name>
        <dbReference type="ChEBI" id="CHEBI:43474"/>
    </ligand>
</feature>